<reference evidence="2" key="2">
    <citation type="submission" date="2021-04" db="EMBL/GenBank/DDBJ databases">
        <authorList>
            <person name="Gilroy R."/>
        </authorList>
    </citation>
    <scope>NUCLEOTIDE SEQUENCE</scope>
    <source>
        <strain evidence="2">ChiBcolR8-3208</strain>
    </source>
</reference>
<dbReference type="InterPro" id="IPR003848">
    <property type="entry name" value="DUF218"/>
</dbReference>
<dbReference type="InterPro" id="IPR014729">
    <property type="entry name" value="Rossmann-like_a/b/a_fold"/>
</dbReference>
<dbReference type="Proteomes" id="UP000824214">
    <property type="component" value="Unassembled WGS sequence"/>
</dbReference>
<evidence type="ECO:0000313" key="2">
    <source>
        <dbReference type="EMBL" id="HJB37264.1"/>
    </source>
</evidence>
<dbReference type="PANTHER" id="PTHR30336:SF4">
    <property type="entry name" value="ENVELOPE BIOGENESIS FACTOR ELYC"/>
    <property type="match status" value="1"/>
</dbReference>
<feature type="domain" description="DUF218" evidence="1">
    <location>
        <begin position="23"/>
        <end position="173"/>
    </location>
</feature>
<dbReference type="InterPro" id="IPR051599">
    <property type="entry name" value="Cell_Envelope_Assoc"/>
</dbReference>
<evidence type="ECO:0000313" key="3">
    <source>
        <dbReference type="Proteomes" id="UP000824214"/>
    </source>
</evidence>
<proteinExistence type="predicted"/>
<gene>
    <name evidence="2" type="ORF">H9942_04255</name>
</gene>
<dbReference type="Gene3D" id="3.40.50.620">
    <property type="entry name" value="HUPs"/>
    <property type="match status" value="1"/>
</dbReference>
<dbReference type="GO" id="GO:0043164">
    <property type="term" value="P:Gram-negative-bacterium-type cell wall biogenesis"/>
    <property type="evidence" value="ECO:0007669"/>
    <property type="project" value="TreeGrafter"/>
</dbReference>
<dbReference type="GO" id="GO:0005886">
    <property type="term" value="C:plasma membrane"/>
    <property type="evidence" value="ECO:0007669"/>
    <property type="project" value="TreeGrafter"/>
</dbReference>
<dbReference type="EMBL" id="DWXZ01000082">
    <property type="protein sequence ID" value="HJB37264.1"/>
    <property type="molecule type" value="Genomic_DNA"/>
</dbReference>
<name>A0A9D2RZ28_9FIRM</name>
<accession>A0A9D2RZ28</accession>
<sequence length="199" mass="22201">MASRIITDISDFIFVEDTPEPSDAIFLPGGTHAEQPEYAAALYRQGYGKWLIPSGGVSVKKEKWPGVSSKADVYTGDYHTDCAFFIDVLRKNGVPASAIVGEFQSGHTRDNAFLSRQAVDEKGLVFRTALIVCKAFHARRCLMLYQLAFPEVSFKVCPVPCYNITKENWYKTEAGLHRVLGELARCGHQFVGDIENYLL</sequence>
<dbReference type="Pfam" id="PF02698">
    <property type="entry name" value="DUF218"/>
    <property type="match status" value="1"/>
</dbReference>
<evidence type="ECO:0000259" key="1">
    <source>
        <dbReference type="Pfam" id="PF02698"/>
    </source>
</evidence>
<dbReference type="GO" id="GO:0000270">
    <property type="term" value="P:peptidoglycan metabolic process"/>
    <property type="evidence" value="ECO:0007669"/>
    <property type="project" value="TreeGrafter"/>
</dbReference>
<dbReference type="AlphaFoldDB" id="A0A9D2RZ28"/>
<reference evidence="2" key="1">
    <citation type="journal article" date="2021" name="PeerJ">
        <title>Extensive microbial diversity within the chicken gut microbiome revealed by metagenomics and culture.</title>
        <authorList>
            <person name="Gilroy R."/>
            <person name="Ravi A."/>
            <person name="Getino M."/>
            <person name="Pursley I."/>
            <person name="Horton D.L."/>
            <person name="Alikhan N.F."/>
            <person name="Baker D."/>
            <person name="Gharbi K."/>
            <person name="Hall N."/>
            <person name="Watson M."/>
            <person name="Adriaenssens E.M."/>
            <person name="Foster-Nyarko E."/>
            <person name="Jarju S."/>
            <person name="Secka A."/>
            <person name="Antonio M."/>
            <person name="Oren A."/>
            <person name="Chaudhuri R.R."/>
            <person name="La Ragione R."/>
            <person name="Hildebrand F."/>
            <person name="Pallen M.J."/>
        </authorList>
    </citation>
    <scope>NUCLEOTIDE SEQUENCE</scope>
    <source>
        <strain evidence="2">ChiBcolR8-3208</strain>
    </source>
</reference>
<comment type="caution">
    <text evidence="2">The sequence shown here is derived from an EMBL/GenBank/DDBJ whole genome shotgun (WGS) entry which is preliminary data.</text>
</comment>
<organism evidence="2 3">
    <name type="scientific">Candidatus Acutalibacter ornithocaccae</name>
    <dbReference type="NCBI Taxonomy" id="2838416"/>
    <lineage>
        <taxon>Bacteria</taxon>
        <taxon>Bacillati</taxon>
        <taxon>Bacillota</taxon>
        <taxon>Clostridia</taxon>
        <taxon>Eubacteriales</taxon>
        <taxon>Acutalibacteraceae</taxon>
        <taxon>Acutalibacter</taxon>
    </lineage>
</organism>
<dbReference type="CDD" id="cd06259">
    <property type="entry name" value="YdcF-like"/>
    <property type="match status" value="1"/>
</dbReference>
<protein>
    <submittedName>
        <fullName evidence="2">YdcF family protein</fullName>
    </submittedName>
</protein>
<dbReference type="PANTHER" id="PTHR30336">
    <property type="entry name" value="INNER MEMBRANE PROTEIN, PROBABLE PERMEASE"/>
    <property type="match status" value="1"/>
</dbReference>